<dbReference type="Pfam" id="PF02653">
    <property type="entry name" value="BPD_transp_2"/>
    <property type="match status" value="1"/>
</dbReference>
<evidence type="ECO:0000256" key="4">
    <source>
        <dbReference type="ARBA" id="ARBA00022989"/>
    </source>
</evidence>
<protein>
    <submittedName>
        <fullName evidence="7">Beta-methylgalactoside transporter inner membrane component</fullName>
    </submittedName>
</protein>
<evidence type="ECO:0000256" key="5">
    <source>
        <dbReference type="ARBA" id="ARBA00023136"/>
    </source>
</evidence>
<evidence type="ECO:0000256" key="6">
    <source>
        <dbReference type="SAM" id="Phobius"/>
    </source>
</evidence>
<feature type="transmembrane region" description="Helical" evidence="6">
    <location>
        <begin position="224"/>
        <end position="241"/>
    </location>
</feature>
<dbReference type="PANTHER" id="PTHR43370">
    <property type="entry name" value="SUGAR ABC TRANSPORTER INTEGRAL MEMBRANE PROTEIN-RELATED"/>
    <property type="match status" value="1"/>
</dbReference>
<keyword evidence="5 6" id="KW-0472">Membrane</keyword>
<evidence type="ECO:0000256" key="3">
    <source>
        <dbReference type="ARBA" id="ARBA00022692"/>
    </source>
</evidence>
<keyword evidence="3 6" id="KW-0812">Transmembrane</keyword>
<sequence length="313" mass="33067">MLLLVQYTLIFASVLVLVALGGCFSEHSGVINIGLEGIMVMGALGGALMMKYIPAGMAAPLVILLVVLASVLIGMIFSMLLGVAAIKFNADQTLVGTALNLLGPAAAVVLVRAINTAESVDNVSSTVAYGHSKKAFVMNIGGFEFNWFMLIALLVLIAAYIVLYKTKFGLRLCACGEHPQAADSVGINVYKMRYAGVLISGALGGLGGLVYITAGVSEWKFENGVAGFGFLALAVMIFGQWKPVNIGLAALLFGLFRALSNVYTGFDALVALKLPSTVYNMLPYIISLIVLIFVSKKSRAPKAEGIPYDKGQR</sequence>
<gene>
    <name evidence="7" type="ORF">CNLFYP112_00296</name>
</gene>
<dbReference type="EMBL" id="CACRTG010000001">
    <property type="protein sequence ID" value="VYS83437.1"/>
    <property type="molecule type" value="Genomic_DNA"/>
</dbReference>
<dbReference type="AlphaFoldDB" id="A0A6N2RQM3"/>
<keyword evidence="4 6" id="KW-1133">Transmembrane helix</keyword>
<dbReference type="GO" id="GO:0022857">
    <property type="term" value="F:transmembrane transporter activity"/>
    <property type="evidence" value="ECO:0007669"/>
    <property type="project" value="InterPro"/>
</dbReference>
<feature type="transmembrane region" description="Helical" evidence="6">
    <location>
        <begin position="248"/>
        <end position="266"/>
    </location>
</feature>
<keyword evidence="2" id="KW-1003">Cell membrane</keyword>
<feature type="transmembrane region" description="Helical" evidence="6">
    <location>
        <begin position="194"/>
        <end position="212"/>
    </location>
</feature>
<organism evidence="7">
    <name type="scientific">[Clostridium] nexile</name>
    <dbReference type="NCBI Taxonomy" id="29361"/>
    <lineage>
        <taxon>Bacteria</taxon>
        <taxon>Bacillati</taxon>
        <taxon>Bacillota</taxon>
        <taxon>Clostridia</taxon>
        <taxon>Lachnospirales</taxon>
        <taxon>Lachnospiraceae</taxon>
        <taxon>Tyzzerella</taxon>
    </lineage>
</organism>
<reference evidence="7" key="1">
    <citation type="submission" date="2019-11" db="EMBL/GenBank/DDBJ databases">
        <authorList>
            <person name="Feng L."/>
        </authorList>
    </citation>
    <scope>NUCLEOTIDE SEQUENCE</scope>
    <source>
        <strain evidence="7">CnexileLFYP112</strain>
    </source>
</reference>
<evidence type="ECO:0000256" key="2">
    <source>
        <dbReference type="ARBA" id="ARBA00022475"/>
    </source>
</evidence>
<feature type="transmembrane region" description="Helical" evidence="6">
    <location>
        <begin position="278"/>
        <end position="294"/>
    </location>
</feature>
<dbReference type="CDD" id="cd06580">
    <property type="entry name" value="TM_PBP1_transp_TpRbsC_like"/>
    <property type="match status" value="1"/>
</dbReference>
<feature type="transmembrane region" description="Helical" evidence="6">
    <location>
        <begin position="31"/>
        <end position="49"/>
    </location>
</feature>
<feature type="transmembrane region" description="Helical" evidence="6">
    <location>
        <begin position="145"/>
        <end position="163"/>
    </location>
</feature>
<accession>A0A6N2RQM3</accession>
<name>A0A6N2RQM3_9FIRM</name>
<evidence type="ECO:0000256" key="1">
    <source>
        <dbReference type="ARBA" id="ARBA00004651"/>
    </source>
</evidence>
<dbReference type="GO" id="GO:0005886">
    <property type="term" value="C:plasma membrane"/>
    <property type="evidence" value="ECO:0007669"/>
    <property type="project" value="UniProtKB-SubCell"/>
</dbReference>
<dbReference type="PANTHER" id="PTHR43370:SF1">
    <property type="entry name" value="GUANOSINE ABC TRANSPORTER PERMEASE PROTEIN NUPQ"/>
    <property type="match status" value="1"/>
</dbReference>
<comment type="subcellular location">
    <subcellularLocation>
        <location evidence="1">Cell membrane</location>
        <topology evidence="1">Multi-pass membrane protein</topology>
    </subcellularLocation>
</comment>
<dbReference type="InterPro" id="IPR001851">
    <property type="entry name" value="ABC_transp_permease"/>
</dbReference>
<proteinExistence type="predicted"/>
<feature type="transmembrane region" description="Helical" evidence="6">
    <location>
        <begin position="61"/>
        <end position="86"/>
    </location>
</feature>
<evidence type="ECO:0000313" key="7">
    <source>
        <dbReference type="EMBL" id="VYS83437.1"/>
    </source>
</evidence>